<dbReference type="SMART" id="SM00581">
    <property type="entry name" value="PSP"/>
    <property type="match status" value="1"/>
</dbReference>
<evidence type="ECO:0000313" key="9">
    <source>
        <dbReference type="Proteomes" id="UP001153737"/>
    </source>
</evidence>
<dbReference type="PANTHER" id="PTHR13316:SF0">
    <property type="entry name" value="ZINC FINGER CCHC DOMAIN-CONTAINING PROTEIN 8"/>
    <property type="match status" value="1"/>
</dbReference>
<dbReference type="PANTHER" id="PTHR13316">
    <property type="entry name" value="ZINC FINGER, CCHC DOMAIN CONTAINING 8"/>
    <property type="match status" value="1"/>
</dbReference>
<name>A0A9P0DAB0_PHACE</name>
<evidence type="ECO:0000256" key="5">
    <source>
        <dbReference type="ARBA" id="ARBA00023242"/>
    </source>
</evidence>
<evidence type="ECO:0000259" key="7">
    <source>
        <dbReference type="SMART" id="SM00581"/>
    </source>
</evidence>
<dbReference type="EMBL" id="OU896718">
    <property type="protein sequence ID" value="CAH1118961.1"/>
    <property type="molecule type" value="Genomic_DNA"/>
</dbReference>
<sequence length="548" mass="62657">MRKKMKPQRPGKRKSPSRNVVFEVSDNDVSPEHSGSDIDEPEAKIFKPQSAFVESVVNALDDLEAEAACVEPSAELTSNIPAELTPANIPEVEQNVNTDTDNLPITRHDNLEVSSIDKVSNISSQVGIDKEMEVVEVEEKSEEVTPETNIEIEINEKKDEQMDKKIVQHIDSKMKEENTTLKSEVMMEISHPDETDQYIRISFSDETTSELYKFKFLKFLQTFVELEVESDDKLNISVKRDTLLNPTEWVVLDATMCLNEHEQNPVTPIKMPLKDKTPKKKKKKDKKDKGLFVLDPNPSASETNTYSIYSSKFNIDLATENEEQDNIRISTQTCFNCDGSHALKDCPAPKDFGRISAMRQKFKAQRQVSRYHLEDDQKYSHLVPGKISSQLREALGLKKKQLPFYIYRMRLLGYPPGWLEEAKSVNSNLNMFDADGNNVRHTVKQKQGLDPDKIVDFPGFNVPMDKIFEDEFRQHRVPPYSENYSKQVMLDYFEKQNANNDSDMDVDSPNDDSVLENRPKTISPVHVSFISIDIIMSHLYNVFIFSGG</sequence>
<reference evidence="8" key="2">
    <citation type="submission" date="2022-10" db="EMBL/GenBank/DDBJ databases">
        <authorList>
            <consortium name="ENA_rothamsted_submissions"/>
            <consortium name="culmorum"/>
            <person name="King R."/>
        </authorList>
    </citation>
    <scope>NUCLEOTIDE SEQUENCE</scope>
</reference>
<evidence type="ECO:0000313" key="8">
    <source>
        <dbReference type="EMBL" id="CAH1118961.1"/>
    </source>
</evidence>
<keyword evidence="3" id="KW-0863">Zinc-finger</keyword>
<reference evidence="8" key="1">
    <citation type="submission" date="2022-01" db="EMBL/GenBank/DDBJ databases">
        <authorList>
            <person name="King R."/>
        </authorList>
    </citation>
    <scope>NUCLEOTIDE SEQUENCE</scope>
</reference>
<comment type="subcellular location">
    <subcellularLocation>
        <location evidence="1">Nucleus</location>
    </subcellularLocation>
</comment>
<keyword evidence="9" id="KW-1185">Reference proteome</keyword>
<feature type="region of interest" description="Disordered" evidence="6">
    <location>
        <begin position="267"/>
        <end position="294"/>
    </location>
</feature>
<feature type="region of interest" description="Disordered" evidence="6">
    <location>
        <begin position="1"/>
        <end position="43"/>
    </location>
</feature>
<dbReference type="Pfam" id="PF04046">
    <property type="entry name" value="PSP"/>
    <property type="match status" value="1"/>
</dbReference>
<dbReference type="GO" id="GO:0008270">
    <property type="term" value="F:zinc ion binding"/>
    <property type="evidence" value="ECO:0007669"/>
    <property type="project" value="UniProtKB-KW"/>
</dbReference>
<dbReference type="GO" id="GO:0071013">
    <property type="term" value="C:catalytic step 2 spliceosome"/>
    <property type="evidence" value="ECO:0007669"/>
    <property type="project" value="TreeGrafter"/>
</dbReference>
<keyword evidence="2" id="KW-0479">Metal-binding</keyword>
<keyword evidence="5" id="KW-0539">Nucleus</keyword>
<feature type="compositionally biased region" description="Basic residues" evidence="6">
    <location>
        <begin position="1"/>
        <end position="16"/>
    </location>
</feature>
<dbReference type="AlphaFoldDB" id="A0A9P0DAB0"/>
<organism evidence="8 9">
    <name type="scientific">Phaedon cochleariae</name>
    <name type="common">Mustard beetle</name>
    <dbReference type="NCBI Taxonomy" id="80249"/>
    <lineage>
        <taxon>Eukaryota</taxon>
        <taxon>Metazoa</taxon>
        <taxon>Ecdysozoa</taxon>
        <taxon>Arthropoda</taxon>
        <taxon>Hexapoda</taxon>
        <taxon>Insecta</taxon>
        <taxon>Pterygota</taxon>
        <taxon>Neoptera</taxon>
        <taxon>Endopterygota</taxon>
        <taxon>Coleoptera</taxon>
        <taxon>Polyphaga</taxon>
        <taxon>Cucujiformia</taxon>
        <taxon>Chrysomeloidea</taxon>
        <taxon>Chrysomelidae</taxon>
        <taxon>Chrysomelinae</taxon>
        <taxon>Chrysomelini</taxon>
        <taxon>Phaedon</taxon>
    </lineage>
</organism>
<gene>
    <name evidence="8" type="ORF">PHAECO_LOCUS2908</name>
</gene>
<feature type="domain" description="PSP proline-rich" evidence="7">
    <location>
        <begin position="379"/>
        <end position="431"/>
    </location>
</feature>
<evidence type="ECO:0000256" key="1">
    <source>
        <dbReference type="ARBA" id="ARBA00004123"/>
    </source>
</evidence>
<evidence type="ECO:0000256" key="2">
    <source>
        <dbReference type="ARBA" id="ARBA00022723"/>
    </source>
</evidence>
<dbReference type="OrthoDB" id="431432at2759"/>
<dbReference type="InterPro" id="IPR006568">
    <property type="entry name" value="PSP_pro-rich"/>
</dbReference>
<evidence type="ECO:0000256" key="4">
    <source>
        <dbReference type="ARBA" id="ARBA00022833"/>
    </source>
</evidence>
<protein>
    <recommendedName>
        <fullName evidence="7">PSP proline-rich domain-containing protein</fullName>
    </recommendedName>
</protein>
<dbReference type="Proteomes" id="UP001153737">
    <property type="component" value="Chromosome 12"/>
</dbReference>
<dbReference type="InterPro" id="IPR052115">
    <property type="entry name" value="NEXT_complex_subunit_ZCCHC8"/>
</dbReference>
<keyword evidence="4" id="KW-0862">Zinc</keyword>
<evidence type="ECO:0000256" key="3">
    <source>
        <dbReference type="ARBA" id="ARBA00022771"/>
    </source>
</evidence>
<dbReference type="GO" id="GO:0003723">
    <property type="term" value="F:RNA binding"/>
    <property type="evidence" value="ECO:0007669"/>
    <property type="project" value="TreeGrafter"/>
</dbReference>
<evidence type="ECO:0000256" key="6">
    <source>
        <dbReference type="SAM" id="MobiDB-lite"/>
    </source>
</evidence>
<feature type="compositionally biased region" description="Basic and acidic residues" evidence="6">
    <location>
        <begin position="30"/>
        <end position="43"/>
    </location>
</feature>
<accession>A0A9P0DAB0</accession>
<proteinExistence type="predicted"/>
<feature type="compositionally biased region" description="Basic residues" evidence="6">
    <location>
        <begin position="277"/>
        <end position="286"/>
    </location>
</feature>